<dbReference type="Proteomes" id="UP000784294">
    <property type="component" value="Unassembled WGS sequence"/>
</dbReference>
<proteinExistence type="predicted"/>
<keyword evidence="2" id="KW-1185">Reference proteome</keyword>
<protein>
    <submittedName>
        <fullName evidence="1">Uncharacterized protein</fullName>
    </submittedName>
</protein>
<dbReference type="AlphaFoldDB" id="A0A448XKU5"/>
<organism evidence="1 2">
    <name type="scientific">Protopolystoma xenopodis</name>
    <dbReference type="NCBI Taxonomy" id="117903"/>
    <lineage>
        <taxon>Eukaryota</taxon>
        <taxon>Metazoa</taxon>
        <taxon>Spiralia</taxon>
        <taxon>Lophotrochozoa</taxon>
        <taxon>Platyhelminthes</taxon>
        <taxon>Monogenea</taxon>
        <taxon>Polyopisthocotylea</taxon>
        <taxon>Polystomatidea</taxon>
        <taxon>Polystomatidae</taxon>
        <taxon>Protopolystoma</taxon>
    </lineage>
</organism>
<name>A0A448XKU5_9PLAT</name>
<evidence type="ECO:0000313" key="2">
    <source>
        <dbReference type="Proteomes" id="UP000784294"/>
    </source>
</evidence>
<comment type="caution">
    <text evidence="1">The sequence shown here is derived from an EMBL/GenBank/DDBJ whole genome shotgun (WGS) entry which is preliminary data.</text>
</comment>
<dbReference type="EMBL" id="CAAALY010259958">
    <property type="protein sequence ID" value="VEL39060.1"/>
    <property type="molecule type" value="Genomic_DNA"/>
</dbReference>
<reference evidence="1" key="1">
    <citation type="submission" date="2018-11" db="EMBL/GenBank/DDBJ databases">
        <authorList>
            <consortium name="Pathogen Informatics"/>
        </authorList>
    </citation>
    <scope>NUCLEOTIDE SEQUENCE</scope>
</reference>
<accession>A0A448XKU5</accession>
<sequence length="77" mass="8291">MPAMTGGEFAPLNLLPILYKLLIGAVKEGISHAALVSKTEVFPISPALRYPNAVQNCLARLLRPGKVMCIGDLVFLK</sequence>
<gene>
    <name evidence="1" type="ORF">PXEA_LOCUS32500</name>
</gene>
<evidence type="ECO:0000313" key="1">
    <source>
        <dbReference type="EMBL" id="VEL39060.1"/>
    </source>
</evidence>